<dbReference type="InterPro" id="IPR006094">
    <property type="entry name" value="Oxid_FAD_bind_N"/>
</dbReference>
<dbReference type="EMBL" id="JBHUKS010000026">
    <property type="protein sequence ID" value="MFD2472082.1"/>
    <property type="molecule type" value="Genomic_DNA"/>
</dbReference>
<evidence type="ECO:0000313" key="5">
    <source>
        <dbReference type="Proteomes" id="UP001597483"/>
    </source>
</evidence>
<protein>
    <submittedName>
        <fullName evidence="4">FAD-binding protein</fullName>
    </submittedName>
</protein>
<dbReference type="InterPro" id="IPR036318">
    <property type="entry name" value="FAD-bd_PCMH-like_sf"/>
</dbReference>
<feature type="domain" description="FAD linked oxidase N-terminal" evidence="3">
    <location>
        <begin position="37"/>
        <end position="84"/>
    </location>
</feature>
<evidence type="ECO:0000259" key="3">
    <source>
        <dbReference type="Pfam" id="PF01565"/>
    </source>
</evidence>
<dbReference type="RefSeq" id="WP_378309459.1">
    <property type="nucleotide sequence ID" value="NZ_JBHUKS010000026.1"/>
</dbReference>
<reference evidence="5" key="1">
    <citation type="journal article" date="2019" name="Int. J. Syst. Evol. Microbiol.">
        <title>The Global Catalogue of Microorganisms (GCM) 10K type strain sequencing project: providing services to taxonomists for standard genome sequencing and annotation.</title>
        <authorList>
            <consortium name="The Broad Institute Genomics Platform"/>
            <consortium name="The Broad Institute Genome Sequencing Center for Infectious Disease"/>
            <person name="Wu L."/>
            <person name="Ma J."/>
        </authorList>
    </citation>
    <scope>NUCLEOTIDE SEQUENCE [LARGE SCALE GENOMIC DNA]</scope>
    <source>
        <strain evidence="5">CGMCC 4.7641</strain>
    </source>
</reference>
<dbReference type="InterPro" id="IPR016167">
    <property type="entry name" value="FAD-bd_PCMH_sub1"/>
</dbReference>
<evidence type="ECO:0000256" key="1">
    <source>
        <dbReference type="ARBA" id="ARBA00005466"/>
    </source>
</evidence>
<organism evidence="4 5">
    <name type="scientific">Amycolatopsis silviterrae</name>
    <dbReference type="NCBI Taxonomy" id="1656914"/>
    <lineage>
        <taxon>Bacteria</taxon>
        <taxon>Bacillati</taxon>
        <taxon>Actinomycetota</taxon>
        <taxon>Actinomycetes</taxon>
        <taxon>Pseudonocardiales</taxon>
        <taxon>Pseudonocardiaceae</taxon>
        <taxon>Amycolatopsis</taxon>
    </lineage>
</organism>
<proteinExistence type="inferred from homology"/>
<comment type="caution">
    <text evidence="4">The sequence shown here is derived from an EMBL/GenBank/DDBJ whole genome shotgun (WGS) entry which is preliminary data.</text>
</comment>
<dbReference type="Pfam" id="PF01565">
    <property type="entry name" value="FAD_binding_4"/>
    <property type="match status" value="1"/>
</dbReference>
<evidence type="ECO:0000256" key="2">
    <source>
        <dbReference type="ARBA" id="ARBA00023002"/>
    </source>
</evidence>
<dbReference type="SUPFAM" id="SSF56176">
    <property type="entry name" value="FAD-binding/transporter-associated domain-like"/>
    <property type="match status" value="1"/>
</dbReference>
<dbReference type="Proteomes" id="UP001597483">
    <property type="component" value="Unassembled WGS sequence"/>
</dbReference>
<dbReference type="PROSITE" id="PS00862">
    <property type="entry name" value="OX2_COVAL_FAD"/>
    <property type="match status" value="1"/>
</dbReference>
<dbReference type="Gene3D" id="3.30.43.10">
    <property type="entry name" value="Uridine Diphospho-n-acetylenolpyruvylglucosamine Reductase, domain 2"/>
    <property type="match status" value="1"/>
</dbReference>
<keyword evidence="2" id="KW-0560">Oxidoreductase</keyword>
<sequence>MPEQSFSGLRLEGTLSTDPQEIAYAATDFGGIVSHSPLAVARVGSPRDVSAVLTFAAEHGLSVTPRGQGHTSMGQAQAASAWTVLTRTGFTITATMDGMPLPDLDPDRSSWLRSAWNTRHPGLRQMQFEAEVYQVSAGRQVNIRYPLS</sequence>
<name>A0ABW5HH81_9PSEU</name>
<keyword evidence="5" id="KW-1185">Reference proteome</keyword>
<comment type="similarity">
    <text evidence="1">Belongs to the oxygen-dependent FAD-linked oxidoreductase family.</text>
</comment>
<accession>A0ABW5HH81</accession>
<dbReference type="InterPro" id="IPR006093">
    <property type="entry name" value="Oxy_OxRdtase_FAD_BS"/>
</dbReference>
<evidence type="ECO:0000313" key="4">
    <source>
        <dbReference type="EMBL" id="MFD2472082.1"/>
    </source>
</evidence>
<gene>
    <name evidence="4" type="ORF">ACFSVL_32120</name>
</gene>